<dbReference type="AlphaFoldDB" id="A0AAV4CM78"/>
<proteinExistence type="predicted"/>
<reference evidence="1 2" key="1">
    <citation type="journal article" date="2021" name="Elife">
        <title>Chloroplast acquisition without the gene transfer in kleptoplastic sea slugs, Plakobranchus ocellatus.</title>
        <authorList>
            <person name="Maeda T."/>
            <person name="Takahashi S."/>
            <person name="Yoshida T."/>
            <person name="Shimamura S."/>
            <person name="Takaki Y."/>
            <person name="Nagai Y."/>
            <person name="Toyoda A."/>
            <person name="Suzuki Y."/>
            <person name="Arimoto A."/>
            <person name="Ishii H."/>
            <person name="Satoh N."/>
            <person name="Nishiyama T."/>
            <person name="Hasebe M."/>
            <person name="Maruyama T."/>
            <person name="Minagawa J."/>
            <person name="Obokata J."/>
            <person name="Shigenobu S."/>
        </authorList>
    </citation>
    <scope>NUCLEOTIDE SEQUENCE [LARGE SCALE GENOMIC DNA]</scope>
</reference>
<dbReference type="EMBL" id="BLXT01006697">
    <property type="protein sequence ID" value="GFO32926.1"/>
    <property type="molecule type" value="Genomic_DNA"/>
</dbReference>
<evidence type="ECO:0000313" key="1">
    <source>
        <dbReference type="EMBL" id="GFO32926.1"/>
    </source>
</evidence>
<protein>
    <submittedName>
        <fullName evidence="1">Uncharacterized protein</fullName>
    </submittedName>
</protein>
<evidence type="ECO:0000313" key="2">
    <source>
        <dbReference type="Proteomes" id="UP000735302"/>
    </source>
</evidence>
<organism evidence="1 2">
    <name type="scientific">Plakobranchus ocellatus</name>
    <dbReference type="NCBI Taxonomy" id="259542"/>
    <lineage>
        <taxon>Eukaryota</taxon>
        <taxon>Metazoa</taxon>
        <taxon>Spiralia</taxon>
        <taxon>Lophotrochozoa</taxon>
        <taxon>Mollusca</taxon>
        <taxon>Gastropoda</taxon>
        <taxon>Heterobranchia</taxon>
        <taxon>Euthyneura</taxon>
        <taxon>Panpulmonata</taxon>
        <taxon>Sacoglossa</taxon>
        <taxon>Placobranchoidea</taxon>
        <taxon>Plakobranchidae</taxon>
        <taxon>Plakobranchus</taxon>
    </lineage>
</organism>
<comment type="caution">
    <text evidence="1">The sequence shown here is derived from an EMBL/GenBank/DDBJ whole genome shotgun (WGS) entry which is preliminary data.</text>
</comment>
<dbReference type="Proteomes" id="UP000735302">
    <property type="component" value="Unassembled WGS sequence"/>
</dbReference>
<sequence length="99" mass="10282">MEGTDCHRSDSSNMAAALAFGADSYHLALTKALSEALNDQCISNRTAAGAQLLFVGYNAIARVVAAAGGARDNQRSQAEPVEVVPSTNFSSLLETHSLG</sequence>
<gene>
    <name evidence="1" type="ORF">PoB_005943100</name>
</gene>
<accession>A0AAV4CM78</accession>
<keyword evidence="2" id="KW-1185">Reference proteome</keyword>
<name>A0AAV4CM78_9GAST</name>